<comment type="caution">
    <text evidence="1">The sequence shown here is derived from an EMBL/GenBank/DDBJ whole genome shotgun (WGS) entry which is preliminary data.</text>
</comment>
<keyword evidence="2" id="KW-1185">Reference proteome</keyword>
<proteinExistence type="predicted"/>
<dbReference type="AlphaFoldDB" id="A0AAV6UUH7"/>
<dbReference type="EMBL" id="JAFNEN010000248">
    <property type="protein sequence ID" value="KAG8188145.1"/>
    <property type="molecule type" value="Genomic_DNA"/>
</dbReference>
<evidence type="ECO:0000313" key="2">
    <source>
        <dbReference type="Proteomes" id="UP000827092"/>
    </source>
</evidence>
<accession>A0AAV6UUH7</accession>
<name>A0AAV6UUH7_9ARAC</name>
<gene>
    <name evidence="1" type="ORF">JTE90_029070</name>
</gene>
<reference evidence="1 2" key="1">
    <citation type="journal article" date="2022" name="Nat. Ecol. Evol.">
        <title>A masculinizing supergene underlies an exaggerated male reproductive morph in a spider.</title>
        <authorList>
            <person name="Hendrickx F."/>
            <person name="De Corte Z."/>
            <person name="Sonet G."/>
            <person name="Van Belleghem S.M."/>
            <person name="Kostlbacher S."/>
            <person name="Vangestel C."/>
        </authorList>
    </citation>
    <scope>NUCLEOTIDE SEQUENCE [LARGE SCALE GENOMIC DNA]</scope>
    <source>
        <strain evidence="1">W744_W776</strain>
    </source>
</reference>
<organism evidence="1 2">
    <name type="scientific">Oedothorax gibbosus</name>
    <dbReference type="NCBI Taxonomy" id="931172"/>
    <lineage>
        <taxon>Eukaryota</taxon>
        <taxon>Metazoa</taxon>
        <taxon>Ecdysozoa</taxon>
        <taxon>Arthropoda</taxon>
        <taxon>Chelicerata</taxon>
        <taxon>Arachnida</taxon>
        <taxon>Araneae</taxon>
        <taxon>Araneomorphae</taxon>
        <taxon>Entelegynae</taxon>
        <taxon>Araneoidea</taxon>
        <taxon>Linyphiidae</taxon>
        <taxon>Erigoninae</taxon>
        <taxon>Oedothorax</taxon>
    </lineage>
</organism>
<sequence>MKDIHIGKSSMGIFKMAKRNGSNIRMFRWSWWERTDWWSFDLDRTVCNSVRRSGLWSHRYSVDPNSGLGMNSAWTSCAECWYEETTCSSEVPVLYMKFASESRVH</sequence>
<dbReference type="Proteomes" id="UP000827092">
    <property type="component" value="Unassembled WGS sequence"/>
</dbReference>
<evidence type="ECO:0000313" key="1">
    <source>
        <dbReference type="EMBL" id="KAG8188145.1"/>
    </source>
</evidence>
<protein>
    <submittedName>
        <fullName evidence="1">Uncharacterized protein</fullName>
    </submittedName>
</protein>